<dbReference type="Proteomes" id="UP000601435">
    <property type="component" value="Unassembled WGS sequence"/>
</dbReference>
<comment type="caution">
    <text evidence="1">The sequence shown here is derived from an EMBL/GenBank/DDBJ whole genome shotgun (WGS) entry which is preliminary data.</text>
</comment>
<gene>
    <name evidence="1" type="ORF">SNEC2469_LOCUS22361</name>
</gene>
<reference evidence="1" key="1">
    <citation type="submission" date="2021-02" db="EMBL/GenBank/DDBJ databases">
        <authorList>
            <person name="Dougan E. K."/>
            <person name="Rhodes N."/>
            <person name="Thang M."/>
            <person name="Chan C."/>
        </authorList>
    </citation>
    <scope>NUCLEOTIDE SEQUENCE</scope>
</reference>
<dbReference type="EMBL" id="CAJNJA010040498">
    <property type="protein sequence ID" value="CAE7766599.1"/>
    <property type="molecule type" value="Genomic_DNA"/>
</dbReference>
<feature type="non-terminal residue" evidence="1">
    <location>
        <position position="201"/>
    </location>
</feature>
<dbReference type="OrthoDB" id="431586at2759"/>
<keyword evidence="2" id="KW-1185">Reference proteome</keyword>
<dbReference type="AlphaFoldDB" id="A0A812Y893"/>
<evidence type="ECO:0000313" key="1">
    <source>
        <dbReference type="EMBL" id="CAE7766599.1"/>
    </source>
</evidence>
<protein>
    <submittedName>
        <fullName evidence="1">Uncharacterized protein</fullName>
    </submittedName>
</protein>
<organism evidence="1 2">
    <name type="scientific">Symbiodinium necroappetens</name>
    <dbReference type="NCBI Taxonomy" id="1628268"/>
    <lineage>
        <taxon>Eukaryota</taxon>
        <taxon>Sar</taxon>
        <taxon>Alveolata</taxon>
        <taxon>Dinophyceae</taxon>
        <taxon>Suessiales</taxon>
        <taxon>Symbiodiniaceae</taxon>
        <taxon>Symbiodinium</taxon>
    </lineage>
</organism>
<name>A0A812Y893_9DINO</name>
<proteinExistence type="predicted"/>
<accession>A0A812Y893</accession>
<evidence type="ECO:0000313" key="2">
    <source>
        <dbReference type="Proteomes" id="UP000601435"/>
    </source>
</evidence>
<sequence length="201" mass="22459">MADDAEAAEVEASRYRQAFEAVMKRILKDYQGTEAEVKDGMESGMRRLFAQPYPAELGRAQGTEPFSLEDARRVVFFPSLSDMKTYVHAFARPTPSSARKEQLMKFKLLSVFYTLHRLDGALVDRFMHAGGLLSLVSLLGEDNPYIQSQSMELLTDFLGPLMTSSAAGSMRQAHLHQQMYLCLKAGALFQRAADILNQPGE</sequence>